<evidence type="ECO:0000313" key="2">
    <source>
        <dbReference type="EMBL" id="KAF0896299.1"/>
    </source>
</evidence>
<gene>
    <name evidence="2" type="ORF">E2562_021454</name>
</gene>
<comment type="caution">
    <text evidence="2">The sequence shown here is derived from an EMBL/GenBank/DDBJ whole genome shotgun (WGS) entry which is preliminary data.</text>
</comment>
<dbReference type="Proteomes" id="UP000479710">
    <property type="component" value="Unassembled WGS sequence"/>
</dbReference>
<reference evidence="2 3" key="1">
    <citation type="submission" date="2019-11" db="EMBL/GenBank/DDBJ databases">
        <title>Whole genome sequence of Oryza granulata.</title>
        <authorList>
            <person name="Li W."/>
        </authorList>
    </citation>
    <scope>NUCLEOTIDE SEQUENCE [LARGE SCALE GENOMIC DNA]</scope>
    <source>
        <strain evidence="3">cv. Menghai</strain>
        <tissue evidence="2">Leaf</tissue>
    </source>
</reference>
<evidence type="ECO:0000256" key="1">
    <source>
        <dbReference type="SAM" id="MobiDB-lite"/>
    </source>
</evidence>
<dbReference type="AlphaFoldDB" id="A0A6G1C7W6"/>
<evidence type="ECO:0000313" key="3">
    <source>
        <dbReference type="Proteomes" id="UP000479710"/>
    </source>
</evidence>
<sequence length="105" mass="11326">MGAAKPSETARQSNDVGGIHGYGRRRRWGCSIGSHRGHVGEAAAVMRQHCVAGSGVVWRGIRVGIRSSGWRAARLKALVEQPLGCWKIRAKDDRAEAWVALVNPG</sequence>
<accession>A0A6G1C7W6</accession>
<feature type="region of interest" description="Disordered" evidence="1">
    <location>
        <begin position="1"/>
        <end position="24"/>
    </location>
</feature>
<name>A0A6G1C7W6_9ORYZ</name>
<dbReference type="EMBL" id="SPHZ02000010">
    <property type="protein sequence ID" value="KAF0896299.1"/>
    <property type="molecule type" value="Genomic_DNA"/>
</dbReference>
<organism evidence="2 3">
    <name type="scientific">Oryza meyeriana var. granulata</name>
    <dbReference type="NCBI Taxonomy" id="110450"/>
    <lineage>
        <taxon>Eukaryota</taxon>
        <taxon>Viridiplantae</taxon>
        <taxon>Streptophyta</taxon>
        <taxon>Embryophyta</taxon>
        <taxon>Tracheophyta</taxon>
        <taxon>Spermatophyta</taxon>
        <taxon>Magnoliopsida</taxon>
        <taxon>Liliopsida</taxon>
        <taxon>Poales</taxon>
        <taxon>Poaceae</taxon>
        <taxon>BOP clade</taxon>
        <taxon>Oryzoideae</taxon>
        <taxon>Oryzeae</taxon>
        <taxon>Oryzinae</taxon>
        <taxon>Oryza</taxon>
        <taxon>Oryza meyeriana</taxon>
    </lineage>
</organism>
<proteinExistence type="predicted"/>
<keyword evidence="3" id="KW-1185">Reference proteome</keyword>
<protein>
    <submittedName>
        <fullName evidence="2">Uncharacterized protein</fullName>
    </submittedName>
</protein>